<evidence type="ECO:0000256" key="12">
    <source>
        <dbReference type="NCBIfam" id="TIGR00416"/>
    </source>
</evidence>
<evidence type="ECO:0000313" key="16">
    <source>
        <dbReference type="Proteomes" id="UP000242520"/>
    </source>
</evidence>
<comment type="function">
    <text evidence="13">DNA-dependent ATPase involved in processing of recombination intermediates, plays a role in repairing DNA breaks. Stimulates the branch migration of RecA-mediated strand transfer reactions, allowing the 3' invading strand to extend heteroduplex DNA faster. Binds ssDNA in the presence of ADP but not other nucleotides, has ATPase activity that is stimulated by ssDNA and various branched DNA structures, but inhibited by SSB. Does not have RecA's homology-searching function.</text>
</comment>
<keyword evidence="4 13" id="KW-0863">Zinc-finger</keyword>
<dbReference type="Pfam" id="PF18073">
    <property type="entry name" value="Zn_ribbon_LapB"/>
    <property type="match status" value="1"/>
</dbReference>
<dbReference type="GO" id="GO:0008270">
    <property type="term" value="F:zinc ion binding"/>
    <property type="evidence" value="ECO:0007669"/>
    <property type="project" value="UniProtKB-KW"/>
</dbReference>
<dbReference type="EMBL" id="FQXH01000026">
    <property type="protein sequence ID" value="SHH44337.1"/>
    <property type="molecule type" value="Genomic_DNA"/>
</dbReference>
<dbReference type="Pfam" id="PF13541">
    <property type="entry name" value="ChlI"/>
    <property type="match status" value="1"/>
</dbReference>
<dbReference type="InterPro" id="IPR020568">
    <property type="entry name" value="Ribosomal_Su5_D2-typ_SF"/>
</dbReference>
<gene>
    <name evidence="11" type="primary">radA</name>
    <name evidence="15" type="ORF">SAMN02744040_01990</name>
</gene>
<dbReference type="FunFam" id="3.40.50.300:FF:000050">
    <property type="entry name" value="DNA repair protein RadA"/>
    <property type="match status" value="1"/>
</dbReference>
<comment type="function">
    <text evidence="11">Plays a role in repairing double-strand DNA breaks, probably involving stabilizing or processing branched DNA or blocked replication forks.</text>
</comment>
<dbReference type="GO" id="GO:0016787">
    <property type="term" value="F:hydrolase activity"/>
    <property type="evidence" value="ECO:0007669"/>
    <property type="project" value="UniProtKB-KW"/>
</dbReference>
<keyword evidence="9 11" id="KW-0238">DNA-binding</keyword>
<evidence type="ECO:0000256" key="1">
    <source>
        <dbReference type="ARBA" id="ARBA00022723"/>
    </source>
</evidence>
<evidence type="ECO:0000256" key="13">
    <source>
        <dbReference type="RuleBase" id="RU003555"/>
    </source>
</evidence>
<evidence type="ECO:0000256" key="3">
    <source>
        <dbReference type="ARBA" id="ARBA00022763"/>
    </source>
</evidence>
<dbReference type="HAMAP" id="MF_01498">
    <property type="entry name" value="RadA_bact"/>
    <property type="match status" value="1"/>
</dbReference>
<evidence type="ECO:0000259" key="14">
    <source>
        <dbReference type="PROSITE" id="PS50162"/>
    </source>
</evidence>
<dbReference type="Gene3D" id="3.30.230.10">
    <property type="match status" value="1"/>
</dbReference>
<evidence type="ECO:0000256" key="11">
    <source>
        <dbReference type="HAMAP-Rule" id="MF_01498"/>
    </source>
</evidence>
<dbReference type="GO" id="GO:0140664">
    <property type="term" value="F:ATP-dependent DNA damage sensor activity"/>
    <property type="evidence" value="ECO:0007669"/>
    <property type="project" value="InterPro"/>
</dbReference>
<dbReference type="PANTHER" id="PTHR32472">
    <property type="entry name" value="DNA REPAIR PROTEIN RADA"/>
    <property type="match status" value="1"/>
</dbReference>
<dbReference type="NCBIfam" id="TIGR00416">
    <property type="entry name" value="sms"/>
    <property type="match status" value="1"/>
</dbReference>
<evidence type="ECO:0000256" key="2">
    <source>
        <dbReference type="ARBA" id="ARBA00022741"/>
    </source>
</evidence>
<dbReference type="InterPro" id="IPR027417">
    <property type="entry name" value="P-loop_NTPase"/>
</dbReference>
<dbReference type="GO" id="GO:0005829">
    <property type="term" value="C:cytosol"/>
    <property type="evidence" value="ECO:0007669"/>
    <property type="project" value="TreeGrafter"/>
</dbReference>
<evidence type="ECO:0000256" key="9">
    <source>
        <dbReference type="ARBA" id="ARBA00023125"/>
    </source>
</evidence>
<dbReference type="PANTHER" id="PTHR32472:SF10">
    <property type="entry name" value="DNA REPAIR PROTEIN RADA-LIKE PROTEIN"/>
    <property type="match status" value="1"/>
</dbReference>
<evidence type="ECO:0000256" key="6">
    <source>
        <dbReference type="ARBA" id="ARBA00022833"/>
    </source>
</evidence>
<dbReference type="OrthoDB" id="9803906at2"/>
<keyword evidence="3 11" id="KW-0227">DNA damage</keyword>
<comment type="domain">
    <text evidence="11">The middle region has homology to RecA with ATPase motifs including the RadA KNRFG motif, while the C-terminus is homologous to Lon protease.</text>
</comment>
<keyword evidence="10 11" id="KW-0234">DNA repair</keyword>
<dbReference type="PROSITE" id="PS50162">
    <property type="entry name" value="RECA_2"/>
    <property type="match status" value="1"/>
</dbReference>
<dbReference type="InterPro" id="IPR004504">
    <property type="entry name" value="DNA_repair_RadA"/>
</dbReference>
<dbReference type="SMART" id="SM00382">
    <property type="entry name" value="AAA"/>
    <property type="match status" value="1"/>
</dbReference>
<dbReference type="GO" id="GO:0003684">
    <property type="term" value="F:damaged DNA binding"/>
    <property type="evidence" value="ECO:0007669"/>
    <property type="project" value="InterPro"/>
</dbReference>
<evidence type="ECO:0000256" key="4">
    <source>
        <dbReference type="ARBA" id="ARBA00022771"/>
    </source>
</evidence>
<feature type="domain" description="RecA family profile 1" evidence="14">
    <location>
        <begin position="66"/>
        <end position="215"/>
    </location>
</feature>
<sequence length="455" mass="50583">MAKIKTRYICQQCGYETLKWMGKCPECDSWNSFVEEIEDKKTKHDLFVIDKEVQKPVSINSLEVKEQERFSSCIKELDRVLGGGIVKGSLVLVGGDPGIGKSTLLIQVSNNVAKSGKRVLYISGEESVYQIKMRAKRLSIESENLYIFAENNLNIIEKYIDDIKPDMIVVDSIQTVFSPEITSTPGSVSQIKEGTSRFMKISKKVGISTFIVGHVTKEGSLAGPKILEHMVDTVLYFEGERYNTYRMVRAVKNRFGSTNELGVFEMRNLGLVEIENPSKILISEKPKGVSGSVIVVTVEGTRPMLVEIQALVSPTNFGIPKRTATGVDYNRVSLLMAVLEKRVGMQIQNQDIYINVVGGIKLNEPAMDLGIITSIASSFRNIEVDENTVVIGEVGLTGEIRGVSFIEKRIWECKKMGFNKIVVPKNNLKGLDEIENIKIYGVENIRDALDIVLGG</sequence>
<keyword evidence="1 11" id="KW-0479">Metal-binding</keyword>
<dbReference type="GO" id="GO:0000725">
    <property type="term" value="P:recombinational repair"/>
    <property type="evidence" value="ECO:0007669"/>
    <property type="project" value="UniProtKB-UniRule"/>
</dbReference>
<reference evidence="16" key="1">
    <citation type="submission" date="2016-11" db="EMBL/GenBank/DDBJ databases">
        <authorList>
            <person name="Varghese N."/>
            <person name="Submissions S."/>
        </authorList>
    </citation>
    <scope>NUCLEOTIDE SEQUENCE [LARGE SCALE GENOMIC DNA]</scope>
    <source>
        <strain evidence="16">DSM 15285</strain>
    </source>
</reference>
<dbReference type="AlphaFoldDB" id="A0A1M5T0M1"/>
<dbReference type="Proteomes" id="UP000242520">
    <property type="component" value="Unassembled WGS sequence"/>
</dbReference>
<organism evidence="15 16">
    <name type="scientific">Tepidibacter thalassicus DSM 15285</name>
    <dbReference type="NCBI Taxonomy" id="1123350"/>
    <lineage>
        <taxon>Bacteria</taxon>
        <taxon>Bacillati</taxon>
        <taxon>Bacillota</taxon>
        <taxon>Clostridia</taxon>
        <taxon>Peptostreptococcales</taxon>
        <taxon>Peptostreptococcaceae</taxon>
        <taxon>Tepidibacter</taxon>
    </lineage>
</organism>
<dbReference type="Gene3D" id="3.40.50.300">
    <property type="entry name" value="P-loop containing nucleotide triphosphate hydrolases"/>
    <property type="match status" value="1"/>
</dbReference>
<dbReference type="FunFam" id="3.30.230.10:FF:000031">
    <property type="entry name" value="DNA repair protein RadA"/>
    <property type="match status" value="1"/>
</dbReference>
<evidence type="ECO:0000256" key="10">
    <source>
        <dbReference type="ARBA" id="ARBA00023204"/>
    </source>
</evidence>
<dbReference type="InterPro" id="IPR020588">
    <property type="entry name" value="RecA_ATP-bd"/>
</dbReference>
<keyword evidence="2 11" id="KW-0547">Nucleotide-binding</keyword>
<keyword evidence="5" id="KW-0378">Hydrolase</keyword>
<dbReference type="Pfam" id="PF13481">
    <property type="entry name" value="AAA_25"/>
    <property type="match status" value="1"/>
</dbReference>
<evidence type="ECO:0000256" key="5">
    <source>
        <dbReference type="ARBA" id="ARBA00022801"/>
    </source>
</evidence>
<dbReference type="PRINTS" id="PR01874">
    <property type="entry name" value="DNAREPAIRADA"/>
</dbReference>
<dbReference type="STRING" id="1123350.SAMN02744040_01990"/>
<feature type="region of interest" description="Lon-protease-like" evidence="11">
    <location>
        <begin position="351"/>
        <end position="455"/>
    </location>
</feature>
<dbReference type="InterPro" id="IPR003593">
    <property type="entry name" value="AAA+_ATPase"/>
</dbReference>
<evidence type="ECO:0000256" key="8">
    <source>
        <dbReference type="ARBA" id="ARBA00023016"/>
    </source>
</evidence>
<dbReference type="SUPFAM" id="SSF52540">
    <property type="entry name" value="P-loop containing nucleoside triphosphate hydrolases"/>
    <property type="match status" value="1"/>
</dbReference>
<keyword evidence="7 11" id="KW-0067">ATP-binding</keyword>
<dbReference type="CDD" id="cd01121">
    <property type="entry name" value="RadA_SMS_N"/>
    <property type="match status" value="1"/>
</dbReference>
<dbReference type="GO" id="GO:0005524">
    <property type="term" value="F:ATP binding"/>
    <property type="evidence" value="ECO:0007669"/>
    <property type="project" value="UniProtKB-UniRule"/>
</dbReference>
<keyword evidence="8 11" id="KW-0346">Stress response</keyword>
<name>A0A1M5T0M1_9FIRM</name>
<evidence type="ECO:0000313" key="15">
    <source>
        <dbReference type="EMBL" id="SHH44337.1"/>
    </source>
</evidence>
<evidence type="ECO:0000256" key="7">
    <source>
        <dbReference type="ARBA" id="ARBA00022840"/>
    </source>
</evidence>
<dbReference type="RefSeq" id="WP_072726000.1">
    <property type="nucleotide sequence ID" value="NZ_FQXH01000026.1"/>
</dbReference>
<comment type="similarity">
    <text evidence="11 13">Belongs to the RecA family. RadA subfamily.</text>
</comment>
<dbReference type="InterPro" id="IPR014721">
    <property type="entry name" value="Ribsml_uS5_D2-typ_fold_subgr"/>
</dbReference>
<keyword evidence="6 13" id="KW-0862">Zinc</keyword>
<feature type="binding site" evidence="11">
    <location>
        <begin position="95"/>
        <end position="102"/>
    </location>
    <ligand>
        <name>ATP</name>
        <dbReference type="ChEBI" id="CHEBI:30616"/>
    </ligand>
</feature>
<protein>
    <recommendedName>
        <fullName evidence="11 12">DNA repair protein RadA</fullName>
    </recommendedName>
</protein>
<proteinExistence type="inferred from homology"/>
<feature type="short sequence motif" description="RadA KNRFG motif" evidence="11">
    <location>
        <begin position="252"/>
        <end position="256"/>
    </location>
</feature>
<accession>A0A1M5T0M1</accession>
<keyword evidence="16" id="KW-1185">Reference proteome</keyword>
<dbReference type="InterPro" id="IPR041166">
    <property type="entry name" value="Rubredoxin_2"/>
</dbReference>
<dbReference type="SUPFAM" id="SSF54211">
    <property type="entry name" value="Ribosomal protein S5 domain 2-like"/>
    <property type="match status" value="1"/>
</dbReference>